<dbReference type="RefSeq" id="WP_200522456.1">
    <property type="nucleotide sequence ID" value="NZ_JAEHNZ010000002.1"/>
</dbReference>
<accession>A0ABS1BTZ3</accession>
<organism evidence="1 2">
    <name type="scientific">Kingella bonacorsii</name>
    <dbReference type="NCBI Taxonomy" id="2796361"/>
    <lineage>
        <taxon>Bacteria</taxon>
        <taxon>Pseudomonadati</taxon>
        <taxon>Pseudomonadota</taxon>
        <taxon>Betaproteobacteria</taxon>
        <taxon>Neisseriales</taxon>
        <taxon>Neisseriaceae</taxon>
        <taxon>Kingella</taxon>
    </lineage>
</organism>
<keyword evidence="2" id="KW-1185">Reference proteome</keyword>
<evidence type="ECO:0000313" key="2">
    <source>
        <dbReference type="Proteomes" id="UP000614058"/>
    </source>
</evidence>
<dbReference type="EMBL" id="JAEHNZ010000002">
    <property type="protein sequence ID" value="MBK0396342.1"/>
    <property type="molecule type" value="Genomic_DNA"/>
</dbReference>
<gene>
    <name evidence="1" type="ORF">JDW22_07050</name>
</gene>
<protein>
    <submittedName>
        <fullName evidence="1">Uncharacterized protein</fullName>
    </submittedName>
</protein>
<proteinExistence type="predicted"/>
<comment type="caution">
    <text evidence="1">The sequence shown here is derived from an EMBL/GenBank/DDBJ whole genome shotgun (WGS) entry which is preliminary data.</text>
</comment>
<evidence type="ECO:0000313" key="1">
    <source>
        <dbReference type="EMBL" id="MBK0396342.1"/>
    </source>
</evidence>
<name>A0ABS1BTZ3_9NEIS</name>
<reference evidence="1 2" key="1">
    <citation type="journal article" date="2021" name="Pathogens">
        <title>Isolation and Characterization of Kingella bonacorsii sp. nov., A Novel Kingella Species Detected in a Stable Periodontitis Subject.</title>
        <authorList>
            <person name="Antezack A."/>
            <person name="Boxberger M."/>
            <person name="Rolland C."/>
            <person name="Monnet-Corti V."/>
            <person name="La Scola B."/>
        </authorList>
    </citation>
    <scope>NUCLEOTIDE SEQUENCE [LARGE SCALE GENOMIC DNA]</scope>
    <source>
        <strain evidence="1 2">Marseille-Q4569</strain>
    </source>
</reference>
<sequence>MIILCMDGGFSGCIRLCTGVSEVWIKMWATALRVLAGRGYVKMRAFAFIAFQAAYCGTAVQ</sequence>
<dbReference type="Proteomes" id="UP000614058">
    <property type="component" value="Unassembled WGS sequence"/>
</dbReference>